<comment type="caution">
    <text evidence="2">The sequence shown here is derived from an EMBL/GenBank/DDBJ whole genome shotgun (WGS) entry which is preliminary data.</text>
</comment>
<reference evidence="2 3" key="1">
    <citation type="submission" date="2017-11" db="EMBL/GenBank/DDBJ databases">
        <title>De-novo sequencing of pomegranate (Punica granatum L.) genome.</title>
        <authorList>
            <person name="Akparov Z."/>
            <person name="Amiraslanov A."/>
            <person name="Hajiyeva S."/>
            <person name="Abbasov M."/>
            <person name="Kaur K."/>
            <person name="Hamwieh A."/>
            <person name="Solovyev V."/>
            <person name="Salamov A."/>
            <person name="Braich B."/>
            <person name="Kosarev P."/>
            <person name="Mahmoud A."/>
            <person name="Hajiyev E."/>
            <person name="Babayeva S."/>
            <person name="Izzatullayeva V."/>
            <person name="Mammadov A."/>
            <person name="Mammadov A."/>
            <person name="Sharifova S."/>
            <person name="Ojaghi J."/>
            <person name="Eynullazada K."/>
            <person name="Bayramov B."/>
            <person name="Abdulazimova A."/>
            <person name="Shahmuradov I."/>
        </authorList>
    </citation>
    <scope>NUCLEOTIDE SEQUENCE [LARGE SCALE GENOMIC DNA]</scope>
    <source>
        <strain evidence="3">cv. AG2017</strain>
        <tissue evidence="2">Leaf</tissue>
    </source>
</reference>
<proteinExistence type="predicted"/>
<sequence length="147" mass="15784">MLGQGPKTVNSGLKPDAVNAGPKPKCGAEAQCNKCGAEVRWESARNAKAKVNAEEQRRALQSGDFDLFAVFVKRWLIGPRTTARLAVEEGRRPQVVYLRWSARLTCCAGWFAGMDSVSGHSTSRYGEVKTAGGLPAKIGTTRLSCGT</sequence>
<protein>
    <submittedName>
        <fullName evidence="2">Uncharacterized protein</fullName>
    </submittedName>
</protein>
<feature type="region of interest" description="Disordered" evidence="1">
    <location>
        <begin position="1"/>
        <end position="25"/>
    </location>
</feature>
<evidence type="ECO:0000256" key="1">
    <source>
        <dbReference type="SAM" id="MobiDB-lite"/>
    </source>
</evidence>
<evidence type="ECO:0000313" key="3">
    <source>
        <dbReference type="Proteomes" id="UP000233551"/>
    </source>
</evidence>
<accession>A0A2I0KUZ6</accession>
<dbReference type="Proteomes" id="UP000233551">
    <property type="component" value="Unassembled WGS sequence"/>
</dbReference>
<dbReference type="AlphaFoldDB" id="A0A2I0KUZ6"/>
<dbReference type="EMBL" id="PGOL01000332">
    <property type="protein sequence ID" value="PKI72288.1"/>
    <property type="molecule type" value="Genomic_DNA"/>
</dbReference>
<name>A0A2I0KUZ6_PUNGR</name>
<keyword evidence="3" id="KW-1185">Reference proteome</keyword>
<gene>
    <name evidence="2" type="ORF">CRG98_007362</name>
</gene>
<evidence type="ECO:0000313" key="2">
    <source>
        <dbReference type="EMBL" id="PKI72288.1"/>
    </source>
</evidence>
<organism evidence="2 3">
    <name type="scientific">Punica granatum</name>
    <name type="common">Pomegranate</name>
    <dbReference type="NCBI Taxonomy" id="22663"/>
    <lineage>
        <taxon>Eukaryota</taxon>
        <taxon>Viridiplantae</taxon>
        <taxon>Streptophyta</taxon>
        <taxon>Embryophyta</taxon>
        <taxon>Tracheophyta</taxon>
        <taxon>Spermatophyta</taxon>
        <taxon>Magnoliopsida</taxon>
        <taxon>eudicotyledons</taxon>
        <taxon>Gunneridae</taxon>
        <taxon>Pentapetalae</taxon>
        <taxon>rosids</taxon>
        <taxon>malvids</taxon>
        <taxon>Myrtales</taxon>
        <taxon>Lythraceae</taxon>
        <taxon>Punica</taxon>
    </lineage>
</organism>